<dbReference type="VEuPathDB" id="FungiDB:VP01_4243g1"/>
<proteinExistence type="predicted"/>
<comment type="caution">
    <text evidence="1">The sequence shown here is derived from an EMBL/GenBank/DDBJ whole genome shotgun (WGS) entry which is preliminary data.</text>
</comment>
<protein>
    <submittedName>
        <fullName evidence="1">Uncharacterized protein</fullName>
    </submittedName>
</protein>
<dbReference type="AlphaFoldDB" id="A0A0L6URB0"/>
<evidence type="ECO:0000313" key="2">
    <source>
        <dbReference type="Proteomes" id="UP000037035"/>
    </source>
</evidence>
<name>A0A0L6URB0_9BASI</name>
<dbReference type="EMBL" id="LAVV01009328">
    <property type="protein sequence ID" value="KNZ50777.1"/>
    <property type="molecule type" value="Genomic_DNA"/>
</dbReference>
<dbReference type="Proteomes" id="UP000037035">
    <property type="component" value="Unassembled WGS sequence"/>
</dbReference>
<gene>
    <name evidence="1" type="ORF">VP01_4243g1</name>
</gene>
<sequence>MSSAAATAETRSHPIAYISSTTADVLSHTNSSWDTFCLSLLVFALPALWSTKLREQLRHLKMGDSESIVAYSTIACTMLNFERELVSKFELAESVTFGLIPELKIKVHDFQLLLVSPSNILLTIRLEFLHLNPKVLCVGVSGTQRLIINLVCGYNNLLGLFDTSSELNMISEHVVLAVCFPTQHLDRFTKVSLSLDDQLATPIILQKLCVLTL</sequence>
<organism evidence="1 2">
    <name type="scientific">Puccinia sorghi</name>
    <dbReference type="NCBI Taxonomy" id="27349"/>
    <lineage>
        <taxon>Eukaryota</taxon>
        <taxon>Fungi</taxon>
        <taxon>Dikarya</taxon>
        <taxon>Basidiomycota</taxon>
        <taxon>Pucciniomycotina</taxon>
        <taxon>Pucciniomycetes</taxon>
        <taxon>Pucciniales</taxon>
        <taxon>Pucciniaceae</taxon>
        <taxon>Puccinia</taxon>
    </lineage>
</organism>
<reference evidence="1 2" key="1">
    <citation type="submission" date="2015-08" db="EMBL/GenBank/DDBJ databases">
        <title>Next Generation Sequencing and Analysis of the Genome of Puccinia sorghi L Schw, the Causal Agent of Maize Common Rust.</title>
        <authorList>
            <person name="Rochi L."/>
            <person name="Burguener G."/>
            <person name="Darino M."/>
            <person name="Turjanski A."/>
            <person name="Kreff E."/>
            <person name="Dieguez M.J."/>
            <person name="Sacco F."/>
        </authorList>
    </citation>
    <scope>NUCLEOTIDE SEQUENCE [LARGE SCALE GENOMIC DNA]</scope>
    <source>
        <strain evidence="1 2">RO10H11247</strain>
    </source>
</reference>
<accession>A0A0L6URB0</accession>
<evidence type="ECO:0000313" key="1">
    <source>
        <dbReference type="EMBL" id="KNZ50777.1"/>
    </source>
</evidence>
<keyword evidence="2" id="KW-1185">Reference proteome</keyword>